<gene>
    <name evidence="3" type="ORF">K8V91_08660</name>
</gene>
<sequence>MKKVASIFLLVAMIATMTIGCGNDGKNISKENKAQEETISVEDKEKNDVRLPSGEDFDTDVKAETLWVNNDGIIVDANGDPVREYRDMYRVEGQNILTDGENIVEGYAIDESGKIIFDIPEDVQSDNTELDSEPSSAGFSYGFLLQDVEDGKLYAKDHKIVDVDGNVVPDWDFIVVNGFNQLVVDGTVIDGFTVSDSGQIIRTDGETDGKSEESNQDNKNKNQEIEYYKMTIEELNKNKTYVEMQYKGVELTGVASHIDGKSFYLFSENDETEYSFINGDNIETPSVNEIVTIKGIVLCVPGHGDYLISAQEIELTGRNIYGN</sequence>
<dbReference type="EMBL" id="DYWV01000294">
    <property type="protein sequence ID" value="HJF40980.1"/>
    <property type="molecule type" value="Genomic_DNA"/>
</dbReference>
<evidence type="ECO:0000256" key="2">
    <source>
        <dbReference type="SAM" id="SignalP"/>
    </source>
</evidence>
<evidence type="ECO:0000256" key="1">
    <source>
        <dbReference type="SAM" id="MobiDB-lite"/>
    </source>
</evidence>
<feature type="signal peptide" evidence="2">
    <location>
        <begin position="1"/>
        <end position="20"/>
    </location>
</feature>
<feature type="chain" id="PRO_5039125330" description="DUF4652 domain-containing protein" evidence="2">
    <location>
        <begin position="21"/>
        <end position="323"/>
    </location>
</feature>
<dbReference type="AlphaFoldDB" id="A0A921GCY0"/>
<name>A0A921GCY0_9FIRM</name>
<organism evidence="3 4">
    <name type="scientific">Thomasclavelia spiroformis</name>
    <dbReference type="NCBI Taxonomy" id="29348"/>
    <lineage>
        <taxon>Bacteria</taxon>
        <taxon>Bacillati</taxon>
        <taxon>Bacillota</taxon>
        <taxon>Erysipelotrichia</taxon>
        <taxon>Erysipelotrichales</taxon>
        <taxon>Coprobacillaceae</taxon>
        <taxon>Thomasclavelia</taxon>
    </lineage>
</organism>
<feature type="region of interest" description="Disordered" evidence="1">
    <location>
        <begin position="200"/>
        <end position="222"/>
    </location>
</feature>
<proteinExistence type="predicted"/>
<evidence type="ECO:0000313" key="4">
    <source>
        <dbReference type="Proteomes" id="UP000749320"/>
    </source>
</evidence>
<reference evidence="3" key="2">
    <citation type="submission" date="2021-09" db="EMBL/GenBank/DDBJ databases">
        <authorList>
            <person name="Gilroy R."/>
        </authorList>
    </citation>
    <scope>NUCLEOTIDE SEQUENCE</scope>
    <source>
        <strain evidence="3">CHK193-16274</strain>
    </source>
</reference>
<protein>
    <recommendedName>
        <fullName evidence="5">DUF4652 domain-containing protein</fullName>
    </recommendedName>
</protein>
<feature type="compositionally biased region" description="Basic and acidic residues" evidence="1">
    <location>
        <begin position="203"/>
        <end position="222"/>
    </location>
</feature>
<accession>A0A921GCY0</accession>
<dbReference type="PROSITE" id="PS51257">
    <property type="entry name" value="PROKAR_LIPOPROTEIN"/>
    <property type="match status" value="1"/>
</dbReference>
<reference evidence="3" key="1">
    <citation type="journal article" date="2021" name="PeerJ">
        <title>Extensive microbial diversity within the chicken gut microbiome revealed by metagenomics and culture.</title>
        <authorList>
            <person name="Gilroy R."/>
            <person name="Ravi A."/>
            <person name="Getino M."/>
            <person name="Pursley I."/>
            <person name="Horton D.L."/>
            <person name="Alikhan N.F."/>
            <person name="Baker D."/>
            <person name="Gharbi K."/>
            <person name="Hall N."/>
            <person name="Watson M."/>
            <person name="Adriaenssens E.M."/>
            <person name="Foster-Nyarko E."/>
            <person name="Jarju S."/>
            <person name="Secka A."/>
            <person name="Antonio M."/>
            <person name="Oren A."/>
            <person name="Chaudhuri R.R."/>
            <person name="La Ragione R."/>
            <person name="Hildebrand F."/>
            <person name="Pallen M.J."/>
        </authorList>
    </citation>
    <scope>NUCLEOTIDE SEQUENCE</scope>
    <source>
        <strain evidence="3">CHK193-16274</strain>
    </source>
</reference>
<evidence type="ECO:0000313" key="3">
    <source>
        <dbReference type="EMBL" id="HJF40980.1"/>
    </source>
</evidence>
<dbReference type="Proteomes" id="UP000749320">
    <property type="component" value="Unassembled WGS sequence"/>
</dbReference>
<evidence type="ECO:0008006" key="5">
    <source>
        <dbReference type="Google" id="ProtNLM"/>
    </source>
</evidence>
<comment type="caution">
    <text evidence="3">The sequence shown here is derived from an EMBL/GenBank/DDBJ whole genome shotgun (WGS) entry which is preliminary data.</text>
</comment>
<keyword evidence="2" id="KW-0732">Signal</keyword>